<comment type="catalytic activity">
    <reaction evidence="10">
        <text>GTP + ATP = 3',3'-cGAMP + 2 diphosphate</text>
        <dbReference type="Rhea" id="RHEA:35647"/>
        <dbReference type="ChEBI" id="CHEBI:30616"/>
        <dbReference type="ChEBI" id="CHEBI:33019"/>
        <dbReference type="ChEBI" id="CHEBI:37565"/>
        <dbReference type="ChEBI" id="CHEBI:71501"/>
    </reaction>
    <physiologicalReaction direction="left-to-right" evidence="10">
        <dbReference type="Rhea" id="RHEA:35648"/>
    </physiologicalReaction>
</comment>
<proteinExistence type="predicted"/>
<dbReference type="InterPro" id="IPR048445">
    <property type="entry name" value="DncV-like_NTFase"/>
</dbReference>
<evidence type="ECO:0000256" key="4">
    <source>
        <dbReference type="ARBA" id="ARBA00022741"/>
    </source>
</evidence>
<keyword evidence="7" id="KW-0546">Nucleotide metabolism</keyword>
<evidence type="ECO:0000256" key="6">
    <source>
        <dbReference type="ARBA" id="ARBA00022842"/>
    </source>
</evidence>
<protein>
    <recommendedName>
        <fullName evidence="9">Cyclic GMP-AMP synthase</fullName>
    </recommendedName>
</protein>
<evidence type="ECO:0000256" key="5">
    <source>
        <dbReference type="ARBA" id="ARBA00022840"/>
    </source>
</evidence>
<name>A0A934NIA6_9FLAO</name>
<accession>A0A934NIA6</accession>
<keyword evidence="2" id="KW-0548">Nucleotidyltransferase</keyword>
<dbReference type="CDD" id="cd05400">
    <property type="entry name" value="NT_2-5OAS_ClassI-CCAase"/>
    <property type="match status" value="1"/>
</dbReference>
<comment type="caution">
    <text evidence="12">The sequence shown here is derived from an EMBL/GenBank/DDBJ whole genome shotgun (WGS) entry which is preliminary data.</text>
</comment>
<keyword evidence="1" id="KW-0808">Transferase</keyword>
<evidence type="ECO:0000256" key="3">
    <source>
        <dbReference type="ARBA" id="ARBA00022723"/>
    </source>
</evidence>
<evidence type="ECO:0000259" key="11">
    <source>
        <dbReference type="Pfam" id="PF21654"/>
    </source>
</evidence>
<feature type="domain" description="Cyclic GMP-AMP synthase DncV-like nucleotidyltransferase" evidence="11">
    <location>
        <begin position="53"/>
        <end position="145"/>
    </location>
</feature>
<keyword evidence="3" id="KW-0479">Metal-binding</keyword>
<dbReference type="GO" id="GO:0046872">
    <property type="term" value="F:metal ion binding"/>
    <property type="evidence" value="ECO:0007669"/>
    <property type="project" value="UniProtKB-KW"/>
</dbReference>
<organism evidence="12 13">
    <name type="scientific">Gelidibacter salicanalis</name>
    <dbReference type="NCBI Taxonomy" id="291193"/>
    <lineage>
        <taxon>Bacteria</taxon>
        <taxon>Pseudomonadati</taxon>
        <taxon>Bacteroidota</taxon>
        <taxon>Flavobacteriia</taxon>
        <taxon>Flavobacteriales</taxon>
        <taxon>Flavobacteriaceae</taxon>
        <taxon>Gelidibacter</taxon>
    </lineage>
</organism>
<dbReference type="Proteomes" id="UP000662373">
    <property type="component" value="Unassembled WGS sequence"/>
</dbReference>
<keyword evidence="4" id="KW-0547">Nucleotide-binding</keyword>
<dbReference type="GO" id="GO:0016779">
    <property type="term" value="F:nucleotidyltransferase activity"/>
    <property type="evidence" value="ECO:0007669"/>
    <property type="project" value="UniProtKB-KW"/>
</dbReference>
<gene>
    <name evidence="12" type="ORF">JEM65_14605</name>
</gene>
<keyword evidence="5" id="KW-0067">ATP-binding</keyword>
<dbReference type="GO" id="GO:0005524">
    <property type="term" value="F:ATP binding"/>
    <property type="evidence" value="ECO:0007669"/>
    <property type="project" value="UniProtKB-KW"/>
</dbReference>
<sequence length="427" mass="49089">MEIVYKTEISKILKGLGKELDISRTQYEEVVKSYETVGNWLADETSPLKEFSPKIIPQGSFMLGTLIKPICEDGDIDVDLVCRLNRKPDSWSQRDLKQSIGNRLKEHGTYDYMLMEYDDKEYYEEGGRRCWTLKYADAAGYHMDILPSFADEGLTILLEKSFGTGSGLDTDNLAMRITDREKNGYNTDRDVENWLKSNPFGYAKWFFEKALLSSERIFSLKESVDPIRVFESEKLPLQRVVQLLKRHRDIMFSSEKFDSENKPISIIITTLASRAYDKSENIIDAYTNIVMKMRGLIEERENPETGKLEKWVANPVNMPSEDNAGENFADKWSFVKQKEDYFYLWLDKLEEDLKILRNSQGVGLQNISESMSDMYGKTVTNKAFANYGKVSTMERNVGRRKMATETGFLGAVGSKVLEHNFEGKDGK</sequence>
<reference evidence="12 13" key="1">
    <citation type="submission" date="2020-09" db="EMBL/GenBank/DDBJ databases">
        <title>Draft genome of Gelidibacter salicanalis PAMC21136.</title>
        <authorList>
            <person name="Park H."/>
        </authorList>
    </citation>
    <scope>NUCLEOTIDE SEQUENCE [LARGE SCALE GENOMIC DNA]</scope>
    <source>
        <strain evidence="12 13">PAMC21136</strain>
    </source>
</reference>
<dbReference type="Pfam" id="PF21654">
    <property type="entry name" value="DncV-like_NTFase"/>
    <property type="match status" value="1"/>
</dbReference>
<evidence type="ECO:0000256" key="8">
    <source>
        <dbReference type="ARBA" id="ARBA00023118"/>
    </source>
</evidence>
<keyword evidence="6" id="KW-0460">Magnesium</keyword>
<evidence type="ECO:0000256" key="9">
    <source>
        <dbReference type="ARBA" id="ARBA00044145"/>
    </source>
</evidence>
<dbReference type="AlphaFoldDB" id="A0A934NIA6"/>
<evidence type="ECO:0000256" key="2">
    <source>
        <dbReference type="ARBA" id="ARBA00022695"/>
    </source>
</evidence>
<dbReference type="GO" id="GO:0009117">
    <property type="term" value="P:nucleotide metabolic process"/>
    <property type="evidence" value="ECO:0007669"/>
    <property type="project" value="UniProtKB-KW"/>
</dbReference>
<dbReference type="RefSeq" id="WP_199601000.1">
    <property type="nucleotide sequence ID" value="NZ_JAEHJZ010000035.1"/>
</dbReference>
<evidence type="ECO:0000313" key="12">
    <source>
        <dbReference type="EMBL" id="MBJ7881866.1"/>
    </source>
</evidence>
<dbReference type="GO" id="GO:0051607">
    <property type="term" value="P:defense response to virus"/>
    <property type="evidence" value="ECO:0007669"/>
    <property type="project" value="UniProtKB-KW"/>
</dbReference>
<evidence type="ECO:0000256" key="10">
    <source>
        <dbReference type="ARBA" id="ARBA00048304"/>
    </source>
</evidence>
<keyword evidence="13" id="KW-1185">Reference proteome</keyword>
<evidence type="ECO:0000313" key="13">
    <source>
        <dbReference type="Proteomes" id="UP000662373"/>
    </source>
</evidence>
<dbReference type="EMBL" id="JAEHJZ010000035">
    <property type="protein sequence ID" value="MBJ7881866.1"/>
    <property type="molecule type" value="Genomic_DNA"/>
</dbReference>
<evidence type="ECO:0000256" key="1">
    <source>
        <dbReference type="ARBA" id="ARBA00022679"/>
    </source>
</evidence>
<dbReference type="InterPro" id="IPR006116">
    <property type="entry name" value="NT_2-5OAS_ClassI-CCAase"/>
</dbReference>
<evidence type="ECO:0000256" key="7">
    <source>
        <dbReference type="ARBA" id="ARBA00023080"/>
    </source>
</evidence>
<keyword evidence="8" id="KW-0051">Antiviral defense</keyword>